<sequence length="65" mass="7611">MSPRCSKSGMRNHPLESFERPAFFHDSSELRNYAAVLVLPRYCATCYCRNEKFSPRRCPRLCPRA</sequence>
<evidence type="ECO:0000313" key="1">
    <source>
        <dbReference type="EMBL" id="KRY06703.1"/>
    </source>
</evidence>
<name>A0A0V0Z2D6_9BILA</name>
<dbReference type="OrthoDB" id="5942246at2759"/>
<keyword evidence="2" id="KW-1185">Reference proteome</keyword>
<evidence type="ECO:0000313" key="2">
    <source>
        <dbReference type="Proteomes" id="UP000054783"/>
    </source>
</evidence>
<dbReference type="AlphaFoldDB" id="A0A0V0Z2D6"/>
<proteinExistence type="predicted"/>
<accession>A0A0V0Z2D6</accession>
<reference evidence="1 2" key="1">
    <citation type="submission" date="2015-01" db="EMBL/GenBank/DDBJ databases">
        <title>Evolution of Trichinella species and genotypes.</title>
        <authorList>
            <person name="Korhonen P.K."/>
            <person name="Edoardo P."/>
            <person name="Giuseppe L.R."/>
            <person name="Gasser R.B."/>
        </authorList>
    </citation>
    <scope>NUCLEOTIDE SEQUENCE [LARGE SCALE GENOMIC DNA]</scope>
    <source>
        <strain evidence="1">ISS2496</strain>
    </source>
</reference>
<comment type="caution">
    <text evidence="1">The sequence shown here is derived from an EMBL/GenBank/DDBJ whole genome shotgun (WGS) entry which is preliminary data.</text>
</comment>
<dbReference type="Proteomes" id="UP000054783">
    <property type="component" value="Unassembled WGS sequence"/>
</dbReference>
<gene>
    <name evidence="1" type="ORF">T12_15258</name>
</gene>
<organism evidence="1 2">
    <name type="scientific">Trichinella patagoniensis</name>
    <dbReference type="NCBI Taxonomy" id="990121"/>
    <lineage>
        <taxon>Eukaryota</taxon>
        <taxon>Metazoa</taxon>
        <taxon>Ecdysozoa</taxon>
        <taxon>Nematoda</taxon>
        <taxon>Enoplea</taxon>
        <taxon>Dorylaimia</taxon>
        <taxon>Trichinellida</taxon>
        <taxon>Trichinellidae</taxon>
        <taxon>Trichinella</taxon>
    </lineage>
</organism>
<dbReference type="EMBL" id="JYDQ01000694">
    <property type="protein sequence ID" value="KRY06703.1"/>
    <property type="molecule type" value="Genomic_DNA"/>
</dbReference>
<protein>
    <submittedName>
        <fullName evidence="1">Uncharacterized protein</fullName>
    </submittedName>
</protein>